<gene>
    <name evidence="1" type="ORF">BES08_03550</name>
    <name evidence="2" type="ORF">BV97_00698</name>
</gene>
<dbReference type="AlphaFoldDB" id="A0A031K6R7"/>
<reference evidence="1" key="2">
    <citation type="submission" date="2016-08" db="EMBL/GenBank/DDBJ databases">
        <authorList>
            <person name="Seilhamer J.J."/>
        </authorList>
    </citation>
    <scope>NUCLEOTIDE SEQUENCE [LARGE SCALE GENOMIC DNA]</scope>
    <source>
        <strain evidence="1">SA1</strain>
    </source>
</reference>
<protein>
    <submittedName>
        <fullName evidence="2">Uncharacterized protein</fullName>
    </submittedName>
</protein>
<dbReference type="RefSeq" id="WP_036523048.1">
    <property type="nucleotide sequence ID" value="NZ_CP017075.1"/>
</dbReference>
<dbReference type="Proteomes" id="UP000094626">
    <property type="component" value="Chromosome"/>
</dbReference>
<evidence type="ECO:0000313" key="3">
    <source>
        <dbReference type="Proteomes" id="UP000024329"/>
    </source>
</evidence>
<accession>A0A031K6R7</accession>
<evidence type="ECO:0000313" key="4">
    <source>
        <dbReference type="Proteomes" id="UP000094626"/>
    </source>
</evidence>
<evidence type="ECO:0000313" key="1">
    <source>
        <dbReference type="EMBL" id="AOR75926.1"/>
    </source>
</evidence>
<name>A0A031K6R7_9SPHN</name>
<dbReference type="STRING" id="158500.BES08_03550"/>
<dbReference type="Proteomes" id="UP000024329">
    <property type="component" value="Unassembled WGS sequence"/>
</dbReference>
<proteinExistence type="predicted"/>
<dbReference type="OrthoDB" id="7433140at2"/>
<sequence length="100" mass="10890">MGKQAAQVLVDRAARDAAKAKFDGHYQAFRADMDERGIGGRIADEALDQAKLMFDEAVAVVEEHPAAIGGTLAALVLWFLRNPIIDLAQRLLDSARDRVS</sequence>
<organism evidence="2 3">
    <name type="scientific">Novosphingobium resinovorum</name>
    <dbReference type="NCBI Taxonomy" id="158500"/>
    <lineage>
        <taxon>Bacteria</taxon>
        <taxon>Pseudomonadati</taxon>
        <taxon>Pseudomonadota</taxon>
        <taxon>Alphaproteobacteria</taxon>
        <taxon>Sphingomonadales</taxon>
        <taxon>Sphingomonadaceae</taxon>
        <taxon>Novosphingobium</taxon>
    </lineage>
</organism>
<reference evidence="4" key="3">
    <citation type="journal article" date="2017" name="J. Biotechnol.">
        <title>Complete genome sequence of Novosphingobium resinovorum SA1, a versatile xenobiotic-degrading bacterium capable of utilizing sulfanilic acid.</title>
        <authorList>
            <person name="Hegedus B."/>
            <person name="Kos P.B."/>
            <person name="Balint B."/>
            <person name="Maroti G."/>
            <person name="Gan H.M."/>
            <person name="Perei K."/>
            <person name="Rakhely G."/>
        </authorList>
    </citation>
    <scope>NUCLEOTIDE SEQUENCE [LARGE SCALE GENOMIC DNA]</scope>
    <source>
        <strain evidence="4">SA1</strain>
    </source>
</reference>
<dbReference type="KEGG" id="nre:BES08_03550"/>
<keyword evidence="4" id="KW-1185">Reference proteome</keyword>
<evidence type="ECO:0000313" key="2">
    <source>
        <dbReference type="EMBL" id="EZP84935.1"/>
    </source>
</evidence>
<reference evidence="2 3" key="1">
    <citation type="submission" date="2014-03" db="EMBL/GenBank/DDBJ databases">
        <title>Whole genome sequence of Novosphingobium resinovorum KF1.</title>
        <authorList>
            <person name="Gan H.M."/>
            <person name="Gan H.Y."/>
            <person name="Chew T.H."/>
            <person name="Savka M.A."/>
        </authorList>
    </citation>
    <scope>NUCLEOTIDE SEQUENCE [LARGE SCALE GENOMIC DNA]</scope>
    <source>
        <strain evidence="2 3">KF1</strain>
    </source>
</reference>
<dbReference type="PATRIC" id="fig|158500.4.peg.717"/>
<dbReference type="EMBL" id="CP017075">
    <property type="protein sequence ID" value="AOR75926.1"/>
    <property type="molecule type" value="Genomic_DNA"/>
</dbReference>
<dbReference type="EMBL" id="JFYZ01000001">
    <property type="protein sequence ID" value="EZP84935.1"/>
    <property type="molecule type" value="Genomic_DNA"/>
</dbReference>